<dbReference type="PROSITE" id="PS51892">
    <property type="entry name" value="SUBTILASE"/>
    <property type="match status" value="1"/>
</dbReference>
<dbReference type="RefSeq" id="WP_184797349.1">
    <property type="nucleotide sequence ID" value="NZ_JACHMY010000001.1"/>
</dbReference>
<dbReference type="SUPFAM" id="SSF49464">
    <property type="entry name" value="Carboxypeptidase regulatory domain-like"/>
    <property type="match status" value="3"/>
</dbReference>
<dbReference type="InterPro" id="IPR008969">
    <property type="entry name" value="CarboxyPept-like_regulatory"/>
</dbReference>
<dbReference type="InterPro" id="IPR006652">
    <property type="entry name" value="Kelch_1"/>
</dbReference>
<dbReference type="Pfam" id="PF00082">
    <property type="entry name" value="Peptidase_S8"/>
    <property type="match status" value="1"/>
</dbReference>
<dbReference type="PRINTS" id="PR00723">
    <property type="entry name" value="SUBTILISIN"/>
</dbReference>
<gene>
    <name evidence="9" type="ORF">HDA39_004106</name>
</gene>
<dbReference type="InterPro" id="IPR023828">
    <property type="entry name" value="Peptidase_S8_Ser-AS"/>
</dbReference>
<keyword evidence="4 5" id="KW-0720">Serine protease</keyword>
<dbReference type="Gene3D" id="2.120.10.80">
    <property type="entry name" value="Kelch-type beta propeller"/>
    <property type="match status" value="1"/>
</dbReference>
<dbReference type="Pfam" id="PF13620">
    <property type="entry name" value="CarboxypepD_reg"/>
    <property type="match status" value="1"/>
</dbReference>
<dbReference type="Gene3D" id="3.40.50.200">
    <property type="entry name" value="Peptidase S8/S53 domain"/>
    <property type="match status" value="1"/>
</dbReference>
<feature type="region of interest" description="Disordered" evidence="6">
    <location>
        <begin position="368"/>
        <end position="393"/>
    </location>
</feature>
<comment type="caution">
    <text evidence="9">The sequence shown here is derived from an EMBL/GenBank/DDBJ whole genome shotgun (WGS) entry which is preliminary data.</text>
</comment>
<keyword evidence="2 5" id="KW-0645">Protease</keyword>
<feature type="signal peptide" evidence="7">
    <location>
        <begin position="1"/>
        <end position="33"/>
    </location>
</feature>
<keyword evidence="10" id="KW-1185">Reference proteome</keyword>
<dbReference type="SMART" id="SM00612">
    <property type="entry name" value="Kelch"/>
    <property type="match status" value="5"/>
</dbReference>
<dbReference type="PANTHER" id="PTHR43806">
    <property type="entry name" value="PEPTIDASE S8"/>
    <property type="match status" value="1"/>
</dbReference>
<dbReference type="GO" id="GO:0004252">
    <property type="term" value="F:serine-type endopeptidase activity"/>
    <property type="evidence" value="ECO:0007669"/>
    <property type="project" value="UniProtKB-UniRule"/>
</dbReference>
<dbReference type="InterPro" id="IPR015915">
    <property type="entry name" value="Kelch-typ_b-propeller"/>
</dbReference>
<evidence type="ECO:0000256" key="6">
    <source>
        <dbReference type="SAM" id="MobiDB-lite"/>
    </source>
</evidence>
<feature type="region of interest" description="Disordered" evidence="6">
    <location>
        <begin position="770"/>
        <end position="806"/>
    </location>
</feature>
<dbReference type="GO" id="GO:0006508">
    <property type="term" value="P:proteolysis"/>
    <property type="evidence" value="ECO:0007669"/>
    <property type="project" value="UniProtKB-KW"/>
</dbReference>
<dbReference type="InterPro" id="IPR036852">
    <property type="entry name" value="Peptidase_S8/S53_dom_sf"/>
</dbReference>
<dbReference type="InterPro" id="IPR000209">
    <property type="entry name" value="Peptidase_S8/S53_dom"/>
</dbReference>
<dbReference type="EMBL" id="JACHMY010000001">
    <property type="protein sequence ID" value="MBB5837372.1"/>
    <property type="molecule type" value="Genomic_DNA"/>
</dbReference>
<dbReference type="SUPFAM" id="SSF52743">
    <property type="entry name" value="Subtilisin-like"/>
    <property type="match status" value="1"/>
</dbReference>
<dbReference type="PROSITE" id="PS00138">
    <property type="entry name" value="SUBTILASE_SER"/>
    <property type="match status" value="1"/>
</dbReference>
<proteinExistence type="inferred from homology"/>
<feature type="domain" description="Peptidase S8/S53" evidence="8">
    <location>
        <begin position="181"/>
        <end position="459"/>
    </location>
</feature>
<evidence type="ECO:0000256" key="7">
    <source>
        <dbReference type="SAM" id="SignalP"/>
    </source>
</evidence>
<evidence type="ECO:0000256" key="4">
    <source>
        <dbReference type="ARBA" id="ARBA00022825"/>
    </source>
</evidence>
<evidence type="ECO:0000259" key="8">
    <source>
        <dbReference type="Pfam" id="PF00082"/>
    </source>
</evidence>
<evidence type="ECO:0000256" key="1">
    <source>
        <dbReference type="ARBA" id="ARBA00011073"/>
    </source>
</evidence>
<reference evidence="9 10" key="1">
    <citation type="submission" date="2020-08" db="EMBL/GenBank/DDBJ databases">
        <title>Sequencing the genomes of 1000 actinobacteria strains.</title>
        <authorList>
            <person name="Klenk H.-P."/>
        </authorList>
    </citation>
    <scope>NUCLEOTIDE SEQUENCE [LARGE SCALE GENOMIC DNA]</scope>
    <source>
        <strain evidence="9 10">DSM 28967</strain>
    </source>
</reference>
<protein>
    <submittedName>
        <fullName evidence="9">Subtilisin family serine protease/N-acetylneuraminic acid mutarotase</fullName>
    </submittedName>
</protein>
<feature type="active site" description="Charge relay system" evidence="5">
    <location>
        <position position="403"/>
    </location>
</feature>
<feature type="chain" id="PRO_5030979527" evidence="7">
    <location>
        <begin position="34"/>
        <end position="1264"/>
    </location>
</feature>
<keyword evidence="7" id="KW-0732">Signal</keyword>
<evidence type="ECO:0000313" key="9">
    <source>
        <dbReference type="EMBL" id="MBB5837372.1"/>
    </source>
</evidence>
<sequence>MQVSSSRRRKLTALALLLLVPLQGVVATGPSHATPPVAALPPDLAARLSNGPADFWVRFAAQPDLTAATKATSWKARGETVLKTLQDKANRDQASVIRTLDQARLRYTRLFIDNSIYVHGGTRALADQLAAQNGVVTLAAPRSYALPTLKPAQQINAVNGVEWGLKAIRADRTWTRYGATGQGVVIASIDSGAQFDHPALAGSYRGATSGHDYNWYDPANICGAAPCDNAGHGTHTMGTMVGDDHAGNQVGVAPGATWIAAKGCETNSCSDLSLALSAQWMLAPTKLDGSDPDPARRPNIVNNSWGSAGSGGWYRDFVRQWVAAGIFPAFAAGNDGPGCGSVASEGGYSEAYAVGSVDETGRISSFSARGDAAHDGKPNLSAPGQAIRSSVPGSRYGISSGTSMATPHVSGTVALLWSAAPSLIGDVAATRAVLDASAHDHADDTCGGTAAVNNTYGEGTLDAFDAVSNAPRAAAGLVTGKISDATGKALPNVSVSTPDGNTVTADADGNYKLYLDEGTHDVTLALFGYDTQVLTGLVITRQSTTTKNATLAATPRSTVTGLVRDASGHGWPLYSKVTVEGAPGEWFTNPSTGRFTVDLPAGTTYKVSVQPVYPGYAATTTEIEVGHADVAKDFGVPIDSANCTAPGYDAECQKIRGGLVQGRITDANTRQPVEGATVADGRSRADGFYYAFAPTGTTRLTATKRGYQPLNKSIAVDPDWTIQANVALKAGRLSMTPGTVAATVQLGKATTSQVVITNTGTAPATYKLGESQQGSRIQSLKSNTPVRRTPVTGLTPGRISGPVSGTPAAPAAGSWVGLPDYPSTIQDNVAGWSKGRLYSFGGTLQGYGATTDAYSYDPAALAWKQLAPMPEGRQRPAAGFVDGKYFVVGGWGAQAGAAKKTLIYDPATNLWSTGADNPKPWGATGSAVLDGKLYSIGGCTGDCQSATSDVMVYDPTTNRFSQAASYPEPVSWTSCGGINGRVYCAGGLIDGASGRPVSTKNTYSYDAKANTWTRVADLPVDLWASSHAVANGTLMVSGGAAYDSSVLTNEGFGYDPDLDRWTAIPNATQGVFRGAGACGLYRVGGKSPNFTLPIAESLPGYDDCEEAGSDAPWLSASAPTGTIPAKSSVTVTLTLDGQQVSQPGVYQARLTLGEETPYPAVATDLTLTAQAPASWAKLSGVVSGKQCDGSVVPLPGATIAVDRGTGSWTLTSGADGGYALWVPGSKAKAGLIAALPEYRPASLTVVLRQGAAVVQPVTLQRLGC</sequence>
<feature type="active site" description="Charge relay system" evidence="5">
    <location>
        <position position="190"/>
    </location>
</feature>
<dbReference type="InterPro" id="IPR015500">
    <property type="entry name" value="Peptidase_S8_subtilisin-rel"/>
</dbReference>
<name>A0A7W9J908_9ACTN</name>
<feature type="compositionally biased region" description="Polar residues" evidence="6">
    <location>
        <begin position="770"/>
        <end position="786"/>
    </location>
</feature>
<feature type="active site" description="Charge relay system" evidence="5">
    <location>
        <position position="232"/>
    </location>
</feature>
<evidence type="ECO:0000256" key="2">
    <source>
        <dbReference type="ARBA" id="ARBA00022670"/>
    </source>
</evidence>
<dbReference type="AlphaFoldDB" id="A0A7W9J908"/>
<evidence type="ECO:0000256" key="5">
    <source>
        <dbReference type="PROSITE-ProRule" id="PRU01240"/>
    </source>
</evidence>
<keyword evidence="3 5" id="KW-0378">Hydrolase</keyword>
<dbReference type="Pfam" id="PF24681">
    <property type="entry name" value="Kelch_KLHDC2_KLHL20_DRC7"/>
    <property type="match status" value="1"/>
</dbReference>
<evidence type="ECO:0000313" key="10">
    <source>
        <dbReference type="Proteomes" id="UP000549971"/>
    </source>
</evidence>
<dbReference type="SUPFAM" id="SSF117281">
    <property type="entry name" value="Kelch motif"/>
    <property type="match status" value="1"/>
</dbReference>
<comment type="similarity">
    <text evidence="1 5">Belongs to the peptidase S8 family.</text>
</comment>
<dbReference type="PANTHER" id="PTHR43806:SF67">
    <property type="entry name" value="EGF-LIKE DOMAIN-CONTAINING PROTEIN"/>
    <property type="match status" value="1"/>
</dbReference>
<accession>A0A7W9J908</accession>
<dbReference type="InterPro" id="IPR050131">
    <property type="entry name" value="Peptidase_S8_subtilisin-like"/>
</dbReference>
<dbReference type="Proteomes" id="UP000549971">
    <property type="component" value="Unassembled WGS sequence"/>
</dbReference>
<dbReference type="Gene3D" id="2.60.40.1120">
    <property type="entry name" value="Carboxypeptidase-like, regulatory domain"/>
    <property type="match status" value="2"/>
</dbReference>
<organism evidence="9 10">
    <name type="scientific">Kribbella italica</name>
    <dbReference type="NCBI Taxonomy" id="1540520"/>
    <lineage>
        <taxon>Bacteria</taxon>
        <taxon>Bacillati</taxon>
        <taxon>Actinomycetota</taxon>
        <taxon>Actinomycetes</taxon>
        <taxon>Propionibacteriales</taxon>
        <taxon>Kribbellaceae</taxon>
        <taxon>Kribbella</taxon>
    </lineage>
</organism>
<evidence type="ECO:0000256" key="3">
    <source>
        <dbReference type="ARBA" id="ARBA00022801"/>
    </source>
</evidence>